<evidence type="ECO:0000256" key="1">
    <source>
        <dbReference type="SAM" id="Phobius"/>
    </source>
</evidence>
<accession>A0A347UF00</accession>
<keyword evidence="1" id="KW-1133">Transmembrane helix</keyword>
<name>A0A347UF00_9RHOB</name>
<protein>
    <submittedName>
        <fullName evidence="2">DUF2484 family protein</fullName>
    </submittedName>
</protein>
<feature type="transmembrane region" description="Helical" evidence="1">
    <location>
        <begin position="52"/>
        <end position="70"/>
    </location>
</feature>
<proteinExistence type="predicted"/>
<reference evidence="2 3" key="1">
    <citation type="submission" date="2018-09" db="EMBL/GenBank/DDBJ databases">
        <title>Profundibacter amoris BAR1 gen. nov., sp. nov., a new member of the Roseobacter clade isolated at Lokis Castle Vent Field on the Arctic Mid-Oceanic Ridge.</title>
        <authorList>
            <person name="Le Moine Bauer S."/>
            <person name="Sjoeberg A.G."/>
            <person name="L'Haridon S."/>
            <person name="Stokke R."/>
            <person name="Roalkvam I."/>
            <person name="Steen I.H."/>
            <person name="Dahle H."/>
        </authorList>
    </citation>
    <scope>NUCLEOTIDE SEQUENCE [LARGE SCALE GENOMIC DNA]</scope>
    <source>
        <strain evidence="2 3">BAR1</strain>
    </source>
</reference>
<keyword evidence="3" id="KW-1185">Reference proteome</keyword>
<evidence type="ECO:0000313" key="3">
    <source>
        <dbReference type="Proteomes" id="UP000261704"/>
    </source>
</evidence>
<dbReference type="Proteomes" id="UP000261704">
    <property type="component" value="Chromosome"/>
</dbReference>
<feature type="transmembrane region" description="Helical" evidence="1">
    <location>
        <begin position="6"/>
        <end position="23"/>
    </location>
</feature>
<dbReference type="InterPro" id="IPR018919">
    <property type="entry name" value="DUF2484"/>
</dbReference>
<evidence type="ECO:0000313" key="2">
    <source>
        <dbReference type="EMBL" id="AXX97428.1"/>
    </source>
</evidence>
<keyword evidence="1" id="KW-0812">Transmembrane</keyword>
<keyword evidence="1" id="KW-0472">Membrane</keyword>
<dbReference type="OrthoDB" id="7869914at2"/>
<sequence length="83" mass="9153">MTASLTLAALWVILAAIVALLPMRRQFAPGIVLLAAAPFLLVYLGYQHGGWIVLAASVAILSMFRRPLFYMGKRLIRRVRGAE</sequence>
<gene>
    <name evidence="2" type="ORF">BAR1_05460</name>
</gene>
<dbReference type="KEGG" id="pamo:BAR1_05460"/>
<feature type="transmembrane region" description="Helical" evidence="1">
    <location>
        <begin position="30"/>
        <end position="46"/>
    </location>
</feature>
<dbReference type="EMBL" id="CP032125">
    <property type="protein sequence ID" value="AXX97428.1"/>
    <property type="molecule type" value="Genomic_DNA"/>
</dbReference>
<dbReference type="Pfam" id="PF10658">
    <property type="entry name" value="DUF2484"/>
    <property type="match status" value="1"/>
</dbReference>
<organism evidence="2 3">
    <name type="scientific">Profundibacter amoris</name>
    <dbReference type="NCBI Taxonomy" id="2171755"/>
    <lineage>
        <taxon>Bacteria</taxon>
        <taxon>Pseudomonadati</taxon>
        <taxon>Pseudomonadota</taxon>
        <taxon>Alphaproteobacteria</taxon>
        <taxon>Rhodobacterales</taxon>
        <taxon>Paracoccaceae</taxon>
        <taxon>Profundibacter</taxon>
    </lineage>
</organism>
<dbReference type="RefSeq" id="WP_118942085.1">
    <property type="nucleotide sequence ID" value="NZ_CP032125.1"/>
</dbReference>
<dbReference type="AlphaFoldDB" id="A0A347UF00"/>